<proteinExistence type="predicted"/>
<dbReference type="Pfam" id="PF07969">
    <property type="entry name" value="Amidohydro_3"/>
    <property type="match status" value="1"/>
</dbReference>
<dbReference type="Gene3D" id="3.10.310.70">
    <property type="match status" value="1"/>
</dbReference>
<dbReference type="SUPFAM" id="SSF51338">
    <property type="entry name" value="Composite domain of metallo-dependent hydrolases"/>
    <property type="match status" value="1"/>
</dbReference>
<name>A0A6J4LAN4_9ACTN</name>
<sequence length="516" mass="53785">MTRALLRNGVVYTPAHPRATALAVHDGEIVWVGDEAGADGLAGGADVTVNLAGALVTPAFVDSHVHLASTGLAAAGVRLHGVRSRSRALEMVVAAARSCPAVLRGVGWDESLWDDPRPLTRAELDAASDGLPVYLARVDVHSAVVSSALAERSPGITEAVGWSADGRVERDAHHVARKGADRLTTASMREDAIATGLRTAAARGIGCVHEIGAPHLSQAGDFASIDRIAAREPVPAVARYWGELGAYDTARELDVLGLAGDLCVDGSIGSHTSAMREPYADRATTGHAYLSMEQLREHVVGCTRRGLQAGFHVIGDRANDQVREALQGAAEEVGRAALRAAGHRMEHVEMPDSAGLAVMGDLGVRASVQPAFDAEWGGSDGVYARRLGVERAVAMNPFRSMAAAGIRLAFGSDSPVTPLAPWRGVRAAVHHRTPAERLAISQAFDAHAAGGWAAAGRGGAGRLVIGAPATYAVWSVPAGLGPERLPLLDGDDEPRCTATVVDGRTIFASDGFPQED</sequence>
<dbReference type="AlphaFoldDB" id="A0A6J4LAN4"/>
<organism evidence="2">
    <name type="scientific">uncultured Nocardioidaceae bacterium</name>
    <dbReference type="NCBI Taxonomy" id="253824"/>
    <lineage>
        <taxon>Bacteria</taxon>
        <taxon>Bacillati</taxon>
        <taxon>Actinomycetota</taxon>
        <taxon>Actinomycetes</taxon>
        <taxon>Propionibacteriales</taxon>
        <taxon>Nocardioidaceae</taxon>
        <taxon>environmental samples</taxon>
    </lineage>
</organism>
<dbReference type="GO" id="GO:0016810">
    <property type="term" value="F:hydrolase activity, acting on carbon-nitrogen (but not peptide) bonds"/>
    <property type="evidence" value="ECO:0007669"/>
    <property type="project" value="InterPro"/>
</dbReference>
<dbReference type="SUPFAM" id="SSF51556">
    <property type="entry name" value="Metallo-dependent hydrolases"/>
    <property type="match status" value="1"/>
</dbReference>
<dbReference type="PANTHER" id="PTHR22642">
    <property type="entry name" value="IMIDAZOLONEPROPIONASE"/>
    <property type="match status" value="1"/>
</dbReference>
<accession>A0A6J4LAN4</accession>
<dbReference type="Gene3D" id="2.30.40.10">
    <property type="entry name" value="Urease, subunit C, domain 1"/>
    <property type="match status" value="1"/>
</dbReference>
<dbReference type="Gene3D" id="3.20.20.140">
    <property type="entry name" value="Metal-dependent hydrolases"/>
    <property type="match status" value="1"/>
</dbReference>
<feature type="domain" description="Amidohydrolase 3" evidence="1">
    <location>
        <begin position="48"/>
        <end position="507"/>
    </location>
</feature>
<dbReference type="InterPro" id="IPR032466">
    <property type="entry name" value="Metal_Hydrolase"/>
</dbReference>
<reference evidence="2" key="1">
    <citation type="submission" date="2020-02" db="EMBL/GenBank/DDBJ databases">
        <authorList>
            <person name="Meier V. D."/>
        </authorList>
    </citation>
    <scope>NUCLEOTIDE SEQUENCE</scope>
    <source>
        <strain evidence="2">AVDCRST_MAG46</strain>
    </source>
</reference>
<dbReference type="EMBL" id="CADCUD010000067">
    <property type="protein sequence ID" value="CAA9323768.1"/>
    <property type="molecule type" value="Genomic_DNA"/>
</dbReference>
<gene>
    <name evidence="2" type="ORF">AVDCRST_MAG46-1008</name>
</gene>
<dbReference type="InterPro" id="IPR011059">
    <property type="entry name" value="Metal-dep_hydrolase_composite"/>
</dbReference>
<dbReference type="PANTHER" id="PTHR22642:SF2">
    <property type="entry name" value="PROTEIN LONG AFTER FAR-RED 3"/>
    <property type="match status" value="1"/>
</dbReference>
<dbReference type="InterPro" id="IPR013108">
    <property type="entry name" value="Amidohydro_3"/>
</dbReference>
<evidence type="ECO:0000313" key="2">
    <source>
        <dbReference type="EMBL" id="CAA9323768.1"/>
    </source>
</evidence>
<evidence type="ECO:0000259" key="1">
    <source>
        <dbReference type="Pfam" id="PF07969"/>
    </source>
</evidence>
<protein>
    <submittedName>
        <fullName evidence="2">Exoenzymes regulatory protein AepA in lipid-linked oligosaccharide synthesis cluster</fullName>
    </submittedName>
</protein>